<sequence length="243" mass="25896">MAREFEVREEIALDATPGQVWAAIATGPGIDSWFMGRNEVEPREGGAGRQTILGFTDESTVTAWEPGLRFGLRSEHADGTFMAFEYLLEGRSGGTTVLRLAHSGILGGDWESEYAALSVGDGMYLRKLAAYLRCFPGRTSVYDIFAAGPVIDSRDAAWARFSAAFGVNGPVTPGRPVLLSVAGLPAEPGSVLFAAHGFFGVVTASSMYALIHGHRNVIVAQQHCFTGVPAESDARAAWAAWLG</sequence>
<dbReference type="Gene3D" id="3.30.530.20">
    <property type="match status" value="1"/>
</dbReference>
<dbReference type="RefSeq" id="WP_218034235.1">
    <property type="nucleotide sequence ID" value="NZ_BAAABN010000033.1"/>
</dbReference>
<evidence type="ECO:0000313" key="4">
    <source>
        <dbReference type="Proteomes" id="UP000334990"/>
    </source>
</evidence>
<organism evidence="3 4">
    <name type="scientific">Acrocarpospora corrugata</name>
    <dbReference type="NCBI Taxonomy" id="35763"/>
    <lineage>
        <taxon>Bacteria</taxon>
        <taxon>Bacillati</taxon>
        <taxon>Actinomycetota</taxon>
        <taxon>Actinomycetes</taxon>
        <taxon>Streptosporangiales</taxon>
        <taxon>Streptosporangiaceae</taxon>
        <taxon>Acrocarpospora</taxon>
    </lineage>
</organism>
<dbReference type="Pfam" id="PF08327">
    <property type="entry name" value="AHSA1"/>
    <property type="match status" value="1"/>
</dbReference>
<comment type="similarity">
    <text evidence="1">Belongs to the AHA1 family.</text>
</comment>
<proteinExistence type="inferred from homology"/>
<evidence type="ECO:0000256" key="1">
    <source>
        <dbReference type="ARBA" id="ARBA00006817"/>
    </source>
</evidence>
<feature type="domain" description="Activator of Hsp90 ATPase homologue 1/2-like C-terminal" evidence="2">
    <location>
        <begin position="14"/>
        <end position="132"/>
    </location>
</feature>
<dbReference type="EMBL" id="BLAD01000044">
    <property type="protein sequence ID" value="GES00278.1"/>
    <property type="molecule type" value="Genomic_DNA"/>
</dbReference>
<dbReference type="AlphaFoldDB" id="A0A5M3W0Z1"/>
<dbReference type="SUPFAM" id="SSF55961">
    <property type="entry name" value="Bet v1-like"/>
    <property type="match status" value="1"/>
</dbReference>
<evidence type="ECO:0000259" key="2">
    <source>
        <dbReference type="Pfam" id="PF08327"/>
    </source>
</evidence>
<gene>
    <name evidence="3" type="ORF">Acor_23410</name>
</gene>
<evidence type="ECO:0000313" key="3">
    <source>
        <dbReference type="EMBL" id="GES00278.1"/>
    </source>
</evidence>
<dbReference type="InterPro" id="IPR013538">
    <property type="entry name" value="ASHA1/2-like_C"/>
</dbReference>
<comment type="caution">
    <text evidence="3">The sequence shown here is derived from an EMBL/GenBank/DDBJ whole genome shotgun (WGS) entry which is preliminary data.</text>
</comment>
<dbReference type="InterPro" id="IPR023393">
    <property type="entry name" value="START-like_dom_sf"/>
</dbReference>
<protein>
    <recommendedName>
        <fullName evidence="2">Activator of Hsp90 ATPase homologue 1/2-like C-terminal domain-containing protein</fullName>
    </recommendedName>
</protein>
<name>A0A5M3W0Z1_9ACTN</name>
<dbReference type="CDD" id="cd07814">
    <property type="entry name" value="SRPBCC_CalC_Aha1-like"/>
    <property type="match status" value="1"/>
</dbReference>
<accession>A0A5M3W0Z1</accession>
<keyword evidence="4" id="KW-1185">Reference proteome</keyword>
<dbReference type="Proteomes" id="UP000334990">
    <property type="component" value="Unassembled WGS sequence"/>
</dbReference>
<reference evidence="3 4" key="1">
    <citation type="submission" date="2019-10" db="EMBL/GenBank/DDBJ databases">
        <title>Whole genome shotgun sequence of Acrocarpospora corrugata NBRC 13972.</title>
        <authorList>
            <person name="Ichikawa N."/>
            <person name="Kimura A."/>
            <person name="Kitahashi Y."/>
            <person name="Komaki H."/>
            <person name="Oguchi A."/>
        </authorList>
    </citation>
    <scope>NUCLEOTIDE SEQUENCE [LARGE SCALE GENOMIC DNA]</scope>
    <source>
        <strain evidence="3 4">NBRC 13972</strain>
    </source>
</reference>